<evidence type="ECO:0000313" key="2">
    <source>
        <dbReference type="EMBL" id="OIQ65923.1"/>
    </source>
</evidence>
<organism evidence="2">
    <name type="scientific">mine drainage metagenome</name>
    <dbReference type="NCBI Taxonomy" id="410659"/>
    <lineage>
        <taxon>unclassified sequences</taxon>
        <taxon>metagenomes</taxon>
        <taxon>ecological metagenomes</taxon>
    </lineage>
</organism>
<proteinExistence type="predicted"/>
<feature type="region of interest" description="Disordered" evidence="1">
    <location>
        <begin position="157"/>
        <end position="190"/>
    </location>
</feature>
<dbReference type="EMBL" id="MLJW01006960">
    <property type="protein sequence ID" value="OIQ65923.1"/>
    <property type="molecule type" value="Genomic_DNA"/>
</dbReference>
<sequence length="297" mass="31223">MIVGQHVRMGEEDGQVVQQQVAEVAGVEHLQPVLIGLVELLALVVGEMRALGRRQLLGRPAAVLPVVDQAGQGLGRPALGVDVLGFQQLLDQPFLIVRVEDGVVGFQPDQLGVAAQDLGGDGVEGAQPAQALGLGADDVGDAFPHLLGRLVGEGDREQLPRLGPAGGENVGQTGGQHAGLAGAGAGQDQDRPLGRLDRRPLLGVQPLQIVRTAHASEIADAGGGGGIERVMRGHWTSFSMSSADSARGRSWCVPVVDRRWGRSWRSALRGTPQLSLTSLAPPHEFAIRHVGHRHRHG</sequence>
<dbReference type="AlphaFoldDB" id="A0A1J5PKV7"/>
<accession>A0A1J5PKV7</accession>
<comment type="caution">
    <text evidence="2">The sequence shown here is derived from an EMBL/GenBank/DDBJ whole genome shotgun (WGS) entry which is preliminary data.</text>
</comment>
<feature type="compositionally biased region" description="Gly residues" evidence="1">
    <location>
        <begin position="164"/>
        <end position="185"/>
    </location>
</feature>
<evidence type="ECO:0000256" key="1">
    <source>
        <dbReference type="SAM" id="MobiDB-lite"/>
    </source>
</evidence>
<reference evidence="2" key="1">
    <citation type="submission" date="2016-10" db="EMBL/GenBank/DDBJ databases">
        <title>Sequence of Gallionella enrichment culture.</title>
        <authorList>
            <person name="Poehlein A."/>
            <person name="Muehling M."/>
            <person name="Daniel R."/>
        </authorList>
    </citation>
    <scope>NUCLEOTIDE SEQUENCE</scope>
</reference>
<protein>
    <submittedName>
        <fullName evidence="2">Uncharacterized protein</fullName>
    </submittedName>
</protein>
<name>A0A1J5PKV7_9ZZZZ</name>
<gene>
    <name evidence="2" type="ORF">GALL_525140</name>
</gene>